<dbReference type="Gene3D" id="2.40.40.10">
    <property type="entry name" value="RlpA-like domain"/>
    <property type="match status" value="1"/>
</dbReference>
<dbReference type="InterPro" id="IPR036779">
    <property type="entry name" value="LysM_dom_sf"/>
</dbReference>
<proteinExistence type="predicted"/>
<dbReference type="EMBL" id="AP023366">
    <property type="protein sequence ID" value="BCJ86421.1"/>
    <property type="molecule type" value="Genomic_DNA"/>
</dbReference>
<feature type="signal peptide" evidence="2">
    <location>
        <begin position="1"/>
        <end position="25"/>
    </location>
</feature>
<feature type="domain" description="LysM" evidence="3">
    <location>
        <begin position="45"/>
        <end position="89"/>
    </location>
</feature>
<dbReference type="RefSeq" id="WP_200760427.1">
    <property type="nucleotide sequence ID" value="NZ_AP023366.1"/>
</dbReference>
<dbReference type="CDD" id="cd14667">
    <property type="entry name" value="3D_containing_proteins"/>
    <property type="match status" value="1"/>
</dbReference>
<dbReference type="InterPro" id="IPR051933">
    <property type="entry name" value="Resuscitation_pf_RpfB"/>
</dbReference>
<name>A0A7I8DET9_9BACL</name>
<sequence>MDIPIWRIALLTAVTLVSLSSNPHAVAKAPKTRLSAATATTPSCVMYQVQESDNVWKILRRFTIDFDQLKLVNPQLDTGHLQPGQHLKIPMGRNLPDAIQPTMATQDRQAISRSGKTFRFNKKLDCTLTAYTAGPESTGKRPGDPGYGITFCGKRAAEGRTVAVDPQTIPIGSQLYIEGIGFRTAEDTGGAVKGSHIDVFFEDINTAIQFGRQKGIPVYVLETSN</sequence>
<evidence type="ECO:0000256" key="1">
    <source>
        <dbReference type="ARBA" id="ARBA00022729"/>
    </source>
</evidence>
<dbReference type="PROSITE" id="PS51782">
    <property type="entry name" value="LYSM"/>
    <property type="match status" value="1"/>
</dbReference>
<dbReference type="InterPro" id="IPR059180">
    <property type="entry name" value="3D_YorM"/>
</dbReference>
<dbReference type="GO" id="GO:0019867">
    <property type="term" value="C:outer membrane"/>
    <property type="evidence" value="ECO:0007669"/>
    <property type="project" value="InterPro"/>
</dbReference>
<evidence type="ECO:0000313" key="4">
    <source>
        <dbReference type="EMBL" id="BCJ86421.1"/>
    </source>
</evidence>
<dbReference type="InterPro" id="IPR010611">
    <property type="entry name" value="3D_dom"/>
</dbReference>
<dbReference type="Pfam" id="PF06725">
    <property type="entry name" value="3D"/>
    <property type="match status" value="1"/>
</dbReference>
<keyword evidence="5" id="KW-1185">Reference proteome</keyword>
<dbReference type="PANTHER" id="PTHR39160:SF4">
    <property type="entry name" value="RESUSCITATION-PROMOTING FACTOR RPFB"/>
    <property type="match status" value="1"/>
</dbReference>
<dbReference type="AlphaFoldDB" id="A0A7I8DET9"/>
<dbReference type="Pfam" id="PF01476">
    <property type="entry name" value="LysM"/>
    <property type="match status" value="1"/>
</dbReference>
<dbReference type="InterPro" id="IPR018392">
    <property type="entry name" value="LysM"/>
</dbReference>
<gene>
    <name evidence="4" type="ORF">skT53_14060</name>
</gene>
<dbReference type="SUPFAM" id="SSF54106">
    <property type="entry name" value="LysM domain"/>
    <property type="match status" value="1"/>
</dbReference>
<dbReference type="InterPro" id="IPR036908">
    <property type="entry name" value="RlpA-like_sf"/>
</dbReference>
<dbReference type="SUPFAM" id="SSF50685">
    <property type="entry name" value="Barwin-like endoglucanases"/>
    <property type="match status" value="1"/>
</dbReference>
<evidence type="ECO:0000313" key="5">
    <source>
        <dbReference type="Proteomes" id="UP000593802"/>
    </source>
</evidence>
<dbReference type="KEGG" id="eff:skT53_14060"/>
<dbReference type="PANTHER" id="PTHR39160">
    <property type="entry name" value="CELL WALL-BINDING PROTEIN YOCH"/>
    <property type="match status" value="1"/>
</dbReference>
<accession>A0A7I8DET9</accession>
<dbReference type="GO" id="GO:0004553">
    <property type="term" value="F:hydrolase activity, hydrolyzing O-glycosyl compounds"/>
    <property type="evidence" value="ECO:0007669"/>
    <property type="project" value="InterPro"/>
</dbReference>
<reference evidence="4 5" key="1">
    <citation type="submission" date="2020-08" db="EMBL/GenBank/DDBJ databases">
        <title>Complete Genome Sequence of Effusibacillus dendaii Strain skT53, Isolated from Farmland soil.</title>
        <authorList>
            <person name="Konishi T."/>
            <person name="Kawasaki H."/>
        </authorList>
    </citation>
    <scope>NUCLEOTIDE SEQUENCE [LARGE SCALE GENOMIC DNA]</scope>
    <source>
        <strain evidence="5">skT53</strain>
    </source>
</reference>
<protein>
    <recommendedName>
        <fullName evidence="3">LysM domain-containing protein</fullName>
    </recommendedName>
</protein>
<dbReference type="Proteomes" id="UP000593802">
    <property type="component" value="Chromosome"/>
</dbReference>
<dbReference type="GO" id="GO:0009254">
    <property type="term" value="P:peptidoglycan turnover"/>
    <property type="evidence" value="ECO:0007669"/>
    <property type="project" value="InterPro"/>
</dbReference>
<evidence type="ECO:0000259" key="3">
    <source>
        <dbReference type="PROSITE" id="PS51782"/>
    </source>
</evidence>
<feature type="chain" id="PRO_5039693599" description="LysM domain-containing protein" evidence="2">
    <location>
        <begin position="26"/>
        <end position="225"/>
    </location>
</feature>
<dbReference type="Gene3D" id="3.10.350.10">
    <property type="entry name" value="LysM domain"/>
    <property type="match status" value="1"/>
</dbReference>
<evidence type="ECO:0000256" key="2">
    <source>
        <dbReference type="SAM" id="SignalP"/>
    </source>
</evidence>
<organism evidence="4 5">
    <name type="scientific">Effusibacillus dendaii</name>
    <dbReference type="NCBI Taxonomy" id="2743772"/>
    <lineage>
        <taxon>Bacteria</taxon>
        <taxon>Bacillati</taxon>
        <taxon>Bacillota</taxon>
        <taxon>Bacilli</taxon>
        <taxon>Bacillales</taxon>
        <taxon>Alicyclobacillaceae</taxon>
        <taxon>Effusibacillus</taxon>
    </lineage>
</organism>
<dbReference type="SMART" id="SM00257">
    <property type="entry name" value="LysM"/>
    <property type="match status" value="1"/>
</dbReference>
<keyword evidence="1 2" id="KW-0732">Signal</keyword>
<dbReference type="CDD" id="cd00118">
    <property type="entry name" value="LysM"/>
    <property type="match status" value="1"/>
</dbReference>